<evidence type="ECO:0000259" key="4">
    <source>
        <dbReference type="Pfam" id="PF23759"/>
    </source>
</evidence>
<dbReference type="Pfam" id="PF18962">
    <property type="entry name" value="Por_Secre_tail"/>
    <property type="match status" value="1"/>
</dbReference>
<feature type="chain" id="PRO_5045455298" evidence="2">
    <location>
        <begin position="22"/>
        <end position="829"/>
    </location>
</feature>
<evidence type="ECO:0000313" key="5">
    <source>
        <dbReference type="EMBL" id="MFC0604522.1"/>
    </source>
</evidence>
<reference evidence="5 6" key="1">
    <citation type="submission" date="2024-09" db="EMBL/GenBank/DDBJ databases">
        <authorList>
            <person name="Sun Q."/>
            <person name="Mori K."/>
        </authorList>
    </citation>
    <scope>NUCLEOTIDE SEQUENCE [LARGE SCALE GENOMIC DNA]</scope>
    <source>
        <strain evidence="5 6">NCAIM B.02481</strain>
    </source>
</reference>
<feature type="domain" description="T9SS-like galactose binding" evidence="4">
    <location>
        <begin position="604"/>
        <end position="701"/>
    </location>
</feature>
<dbReference type="Gene3D" id="2.60.120.380">
    <property type="match status" value="3"/>
</dbReference>
<accession>A0ABV6Q8B1</accession>
<keyword evidence="6" id="KW-1185">Reference proteome</keyword>
<protein>
    <submittedName>
        <fullName evidence="5">T9SS type A sorting domain-containing protein</fullName>
    </submittedName>
</protein>
<evidence type="ECO:0000259" key="3">
    <source>
        <dbReference type="Pfam" id="PF18962"/>
    </source>
</evidence>
<evidence type="ECO:0000256" key="2">
    <source>
        <dbReference type="SAM" id="SignalP"/>
    </source>
</evidence>
<evidence type="ECO:0000313" key="6">
    <source>
        <dbReference type="Proteomes" id="UP001589832"/>
    </source>
</evidence>
<dbReference type="InterPro" id="IPR026444">
    <property type="entry name" value="Secre_tail"/>
</dbReference>
<name>A0ABV6Q8B1_9FLAO</name>
<dbReference type="Pfam" id="PF23759">
    <property type="entry name" value="GBD_T9SS_assoc"/>
    <property type="match status" value="3"/>
</dbReference>
<dbReference type="RefSeq" id="WP_386062288.1">
    <property type="nucleotide sequence ID" value="NZ_JBHLTQ010000003.1"/>
</dbReference>
<feature type="domain" description="T9SS-like galactose binding" evidence="4">
    <location>
        <begin position="483"/>
        <end position="580"/>
    </location>
</feature>
<dbReference type="InterPro" id="IPR056600">
    <property type="entry name" value="GBD_T9SS_assoc"/>
</dbReference>
<dbReference type="NCBIfam" id="TIGR04183">
    <property type="entry name" value="Por_Secre_tail"/>
    <property type="match status" value="1"/>
</dbReference>
<gene>
    <name evidence="5" type="ORF">ACFFGA_08150</name>
</gene>
<organism evidence="5 6">
    <name type="scientific">Winogradskyella pulchriflava</name>
    <dbReference type="NCBI Taxonomy" id="1110688"/>
    <lineage>
        <taxon>Bacteria</taxon>
        <taxon>Pseudomonadati</taxon>
        <taxon>Bacteroidota</taxon>
        <taxon>Flavobacteriia</taxon>
        <taxon>Flavobacteriales</taxon>
        <taxon>Flavobacteriaceae</taxon>
        <taxon>Winogradskyella</taxon>
    </lineage>
</organism>
<dbReference type="EMBL" id="JBHLTQ010000003">
    <property type="protein sequence ID" value="MFC0604522.1"/>
    <property type="molecule type" value="Genomic_DNA"/>
</dbReference>
<proteinExistence type="predicted"/>
<dbReference type="Proteomes" id="UP001589832">
    <property type="component" value="Unassembled WGS sequence"/>
</dbReference>
<comment type="caution">
    <text evidence="5">The sequence shown here is derived from an EMBL/GenBank/DDBJ whole genome shotgun (WGS) entry which is preliminary data.</text>
</comment>
<feature type="signal peptide" evidence="2">
    <location>
        <begin position="1"/>
        <end position="21"/>
    </location>
</feature>
<keyword evidence="1 2" id="KW-0732">Signal</keyword>
<sequence length="829" mass="86703">MKKITYFVLCLFIGGLMTANAQYSFPAEPGPVVVAQGSPVTLNINDAVNTAGVPAGMYSTFSVSVDWVANSGNPFASEADLTMITAAGSVLIDPATTGGNSSAAPTTMTFDGTFTADYDPATDGTMDIVLNQSWSGSVADWSNIVVTLYPALACTTANVEPGDVFDDCANDQFFVDFAYIDIGDSIGISDGTTTYPIVDMDVNTGPYSLGTSVTFTVVHSDPACDFSIGTFSDTCVSANDDCANAMPVACLDNLTFNTGGDTDTDGNGRVDTWFSFLGTVAGDEVTLATCGSDFDTTLTVYDACAGTEVAFNDDSCGLQSEVSFTSDAATTYLIRVEGYNTATGNAVLDVSCASTTPPSNDTCDTAIALDCDDNTDSGNSDLATDDDLNGYPEVWYSFTGDVVGDEVTISLCGSSFDTFMTVYTACIDGAIVTGNDDSCGLQSEVTFTSDGVSTYLIAVEGFNGATGNYEINVSCASSSIPDNDDCLSAEAILCNETVLGNSDSATDSDGNGSADVWYSYVGSVVDDTVTASLCGSGFDTIITVFDACDGTEVTANDDFCGLQSEVSWLSDGVTTYLIRVEGFDGETGDYELSFLCDSETPPANDEAAGAIDLPVGDTVCESPVLANNLYATTSVENVNTADCTFAGGIPQGDVWYKVTVPFTGEITVETSTTGEITDTVMTIYRGTSGNLVEVGCSDDEGTGAFSIIELTAADGISPEDVLLVRVWEYGDNEKGTFNVCAWSPTTLGIDDNTFEGFSYYPNPVKNTLTLNAQNTIEDVTMYNMLGQVVLKATPNAINTDVDMSALSNGAYFVQVTIANTTKTVRVIKQ</sequence>
<feature type="domain" description="T9SS-like galactose binding" evidence="4">
    <location>
        <begin position="261"/>
        <end position="344"/>
    </location>
</feature>
<feature type="domain" description="Secretion system C-terminal sorting" evidence="3">
    <location>
        <begin position="760"/>
        <end position="826"/>
    </location>
</feature>
<evidence type="ECO:0000256" key="1">
    <source>
        <dbReference type="ARBA" id="ARBA00022729"/>
    </source>
</evidence>